<accession>A0A502DLL4</accession>
<dbReference type="PROSITE" id="PS51257">
    <property type="entry name" value="PROKAR_LIPOPROTEIN"/>
    <property type="match status" value="1"/>
</dbReference>
<dbReference type="OrthoDB" id="8355658at2"/>
<evidence type="ECO:0000313" key="2">
    <source>
        <dbReference type="EMBL" id="TPG26143.1"/>
    </source>
</evidence>
<feature type="chain" id="PRO_5021472366" evidence="1">
    <location>
        <begin position="29"/>
        <end position="549"/>
    </location>
</feature>
<organism evidence="2 3">
    <name type="scientific">Mycolicibacterium hodleri</name>
    <dbReference type="NCBI Taxonomy" id="49897"/>
    <lineage>
        <taxon>Bacteria</taxon>
        <taxon>Bacillati</taxon>
        <taxon>Actinomycetota</taxon>
        <taxon>Actinomycetes</taxon>
        <taxon>Mycobacteriales</taxon>
        <taxon>Mycobacteriaceae</taxon>
        <taxon>Mycolicibacterium</taxon>
    </lineage>
</organism>
<dbReference type="InterPro" id="IPR017850">
    <property type="entry name" value="Alkaline_phosphatase_core_sf"/>
</dbReference>
<dbReference type="InterPro" id="IPR002591">
    <property type="entry name" value="Phosphodiest/P_Trfase"/>
</dbReference>
<keyword evidence="3" id="KW-1185">Reference proteome</keyword>
<evidence type="ECO:0000313" key="3">
    <source>
        <dbReference type="Proteomes" id="UP000320095"/>
    </source>
</evidence>
<dbReference type="AlphaFoldDB" id="A0A502DLL4"/>
<keyword evidence="1" id="KW-0732">Signal</keyword>
<dbReference type="EMBL" id="RCZG01000024">
    <property type="protein sequence ID" value="TPG26143.1"/>
    <property type="molecule type" value="Genomic_DNA"/>
</dbReference>
<protein>
    <submittedName>
        <fullName evidence="2">Phosphodiesterase</fullName>
    </submittedName>
</protein>
<dbReference type="Proteomes" id="UP000320095">
    <property type="component" value="Unassembled WGS sequence"/>
</dbReference>
<reference evidence="2 3" key="1">
    <citation type="journal article" date="2019" name="Environ. Microbiol.">
        <title>Species interactions and distinct microbial communities in high Arctic permafrost affected cryosols are associated with the CH4 and CO2 gas fluxes.</title>
        <authorList>
            <person name="Altshuler I."/>
            <person name="Hamel J."/>
            <person name="Turney S."/>
            <person name="Magnuson E."/>
            <person name="Levesque R."/>
            <person name="Greer C."/>
            <person name="Whyte L.G."/>
        </authorList>
    </citation>
    <scope>NUCLEOTIDE SEQUENCE [LARGE SCALE GENOMIC DNA]</scope>
    <source>
        <strain evidence="2 3">S5.20</strain>
    </source>
</reference>
<sequence length="549" mass="56623">MPTFRSQQAVSVACVALVLSLAGCGSNAPQQAPPSNDAQHVLLLSVDGMHQSDLAGYVRAHPDSALAMLSGRGISYTNAQTPVPSDSFPGLLAQVTGGNPRTTGVYYDDSFAHDLLEPGTTNCAGATPGGTVSFTEELDKDVTKIDGGQGLANLPDGVLQMTGTPTEVIDTAKLPVDPASCKPLMPGDYLKVNTVFAVAHDAGLRTAWSDKHPAYVILGGHGGSSIDDLFTPEVDSNPAGSKDADSWTDDNALTQRYDTYKVDAIANETAGKDHSGSKQVGTPSVFGMNFQSVSTAEKLAASGGQPGGYGPDGQAPGPVLASAIGFVDTQIGRMVSALDAAGLADTTTIIVSAKHGQSPIKPDTLTRIDDGRIIDAINAEWATTHPDVPDLVVHSVNDDAMIMWLADRSPTAAAFVADRLRGTAGEGTDIAGKPKPFTAAGTDHIYAGADAATFFGAAPGDPRVPDLYASTQPGTVYTSGTKKIAEHGGVTPADRNVPLIVAGPGINSRQDPSPVETAQIAPTILSRLHLDPQKLQAVVVEHTATLPGL</sequence>
<gene>
    <name evidence="2" type="ORF">EAH80_29655</name>
</gene>
<proteinExistence type="predicted"/>
<dbReference type="Pfam" id="PF01663">
    <property type="entry name" value="Phosphodiest"/>
    <property type="match status" value="2"/>
</dbReference>
<comment type="caution">
    <text evidence="2">The sequence shown here is derived from an EMBL/GenBank/DDBJ whole genome shotgun (WGS) entry which is preliminary data.</text>
</comment>
<dbReference type="Gene3D" id="3.40.720.10">
    <property type="entry name" value="Alkaline Phosphatase, subunit A"/>
    <property type="match status" value="1"/>
</dbReference>
<dbReference type="SUPFAM" id="SSF53649">
    <property type="entry name" value="Alkaline phosphatase-like"/>
    <property type="match status" value="1"/>
</dbReference>
<feature type="signal peptide" evidence="1">
    <location>
        <begin position="1"/>
        <end position="28"/>
    </location>
</feature>
<name>A0A502DLL4_9MYCO</name>
<evidence type="ECO:0000256" key="1">
    <source>
        <dbReference type="SAM" id="SignalP"/>
    </source>
</evidence>